<name>A0A914KV10_MELIC</name>
<feature type="domain" description="CX" evidence="3">
    <location>
        <begin position="167"/>
        <end position="243"/>
    </location>
</feature>
<evidence type="ECO:0000313" key="5">
    <source>
        <dbReference type="WBParaSite" id="Minc3s00126g05411"/>
    </source>
</evidence>
<feature type="signal peptide" evidence="2">
    <location>
        <begin position="1"/>
        <end position="26"/>
    </location>
</feature>
<feature type="compositionally biased region" description="Gly residues" evidence="1">
    <location>
        <begin position="77"/>
        <end position="86"/>
    </location>
</feature>
<dbReference type="PANTHER" id="PTHR47520">
    <property type="entry name" value="CX DOMAIN-CONTAINING PROTEIN-RELATED"/>
    <property type="match status" value="1"/>
</dbReference>
<feature type="compositionally biased region" description="Low complexity" evidence="1">
    <location>
        <begin position="37"/>
        <end position="48"/>
    </location>
</feature>
<dbReference type="Proteomes" id="UP000887563">
    <property type="component" value="Unplaced"/>
</dbReference>
<dbReference type="InterPro" id="IPR002619">
    <property type="entry name" value="CX"/>
</dbReference>
<evidence type="ECO:0000256" key="2">
    <source>
        <dbReference type="SAM" id="SignalP"/>
    </source>
</evidence>
<dbReference type="WBParaSite" id="Minc3s00126g05411">
    <property type="protein sequence ID" value="Minc3s00126g05411"/>
    <property type="gene ID" value="Minc3s00126g05411"/>
</dbReference>
<evidence type="ECO:0000259" key="3">
    <source>
        <dbReference type="Pfam" id="PF01705"/>
    </source>
</evidence>
<evidence type="ECO:0000256" key="1">
    <source>
        <dbReference type="SAM" id="MobiDB-lite"/>
    </source>
</evidence>
<accession>A0A914KV10</accession>
<dbReference type="AlphaFoldDB" id="A0A914KV10"/>
<keyword evidence="4" id="KW-1185">Reference proteome</keyword>
<keyword evidence="2" id="KW-0732">Signal</keyword>
<evidence type="ECO:0000313" key="4">
    <source>
        <dbReference type="Proteomes" id="UP000887563"/>
    </source>
</evidence>
<feature type="chain" id="PRO_5037849058" evidence="2">
    <location>
        <begin position="27"/>
        <end position="246"/>
    </location>
</feature>
<feature type="region of interest" description="Disordered" evidence="1">
    <location>
        <begin position="37"/>
        <end position="86"/>
    </location>
</feature>
<protein>
    <submittedName>
        <fullName evidence="5">CX domain-containing protein</fullName>
    </submittedName>
</protein>
<proteinExistence type="predicted"/>
<sequence length="246" mass="26313">MRNKYTQIWSILFAFFLCFDHFSVICKRSGIFGSRGGSSRNGHGYSSGIGRSRYPSSHTNYGGSGRRSITDRLLGRNKGGGYGGNRNRGVMAGAASGGLLGHGTRKSGGFLGGGGNKYRSSGIGSRSRAGTFKNMLVGAAGGFLAYKAGKAIIKNVARPMMWNNRPYYWGPQYHPSYQGGGYGGGYGGGGGGYGAAPSKTMCRMAIEPDDPVLGQVYMSDNTRPKEIVWTCEIQEECCGYECCPRY</sequence>
<organism evidence="4 5">
    <name type="scientific">Meloidogyne incognita</name>
    <name type="common">Southern root-knot nematode worm</name>
    <name type="synonym">Oxyuris incognita</name>
    <dbReference type="NCBI Taxonomy" id="6306"/>
    <lineage>
        <taxon>Eukaryota</taxon>
        <taxon>Metazoa</taxon>
        <taxon>Ecdysozoa</taxon>
        <taxon>Nematoda</taxon>
        <taxon>Chromadorea</taxon>
        <taxon>Rhabditida</taxon>
        <taxon>Tylenchina</taxon>
        <taxon>Tylenchomorpha</taxon>
        <taxon>Tylenchoidea</taxon>
        <taxon>Meloidogynidae</taxon>
        <taxon>Meloidogyninae</taxon>
        <taxon>Meloidogyne</taxon>
        <taxon>Meloidogyne incognita group</taxon>
    </lineage>
</organism>
<reference evidence="5" key="1">
    <citation type="submission" date="2022-11" db="UniProtKB">
        <authorList>
            <consortium name="WormBaseParasite"/>
        </authorList>
    </citation>
    <scope>IDENTIFICATION</scope>
</reference>
<dbReference type="Pfam" id="PF01705">
    <property type="entry name" value="CX"/>
    <property type="match status" value="1"/>
</dbReference>